<protein>
    <recommendedName>
        <fullName evidence="3">F-box domain-containing protein</fullName>
    </recommendedName>
</protein>
<gene>
    <name evidence="1" type="ORF">BGZ65_004170</name>
</gene>
<keyword evidence="2" id="KW-1185">Reference proteome</keyword>
<dbReference type="SUPFAM" id="SSF81383">
    <property type="entry name" value="F-box domain"/>
    <property type="match status" value="1"/>
</dbReference>
<proteinExistence type="predicted"/>
<evidence type="ECO:0000313" key="1">
    <source>
        <dbReference type="EMBL" id="KAG0000656.1"/>
    </source>
</evidence>
<reference evidence="1" key="1">
    <citation type="journal article" date="2020" name="Fungal Divers.">
        <title>Resolving the Mortierellaceae phylogeny through synthesis of multi-gene phylogenetics and phylogenomics.</title>
        <authorList>
            <person name="Vandepol N."/>
            <person name="Liber J."/>
            <person name="Desiro A."/>
            <person name="Na H."/>
            <person name="Kennedy M."/>
            <person name="Barry K."/>
            <person name="Grigoriev I.V."/>
            <person name="Miller A.N."/>
            <person name="O'Donnell K."/>
            <person name="Stajich J.E."/>
            <person name="Bonito G."/>
        </authorList>
    </citation>
    <scope>NUCLEOTIDE SEQUENCE</scope>
    <source>
        <strain evidence="1">MES-2147</strain>
    </source>
</reference>
<dbReference type="OrthoDB" id="2445468at2759"/>
<accession>A0A9P6STI9</accession>
<feature type="non-terminal residue" evidence="1">
    <location>
        <position position="148"/>
    </location>
</feature>
<dbReference type="EMBL" id="JAAAHW010000606">
    <property type="protein sequence ID" value="KAG0000656.1"/>
    <property type="molecule type" value="Genomic_DNA"/>
</dbReference>
<evidence type="ECO:0000313" key="2">
    <source>
        <dbReference type="Proteomes" id="UP000749646"/>
    </source>
</evidence>
<dbReference type="AlphaFoldDB" id="A0A9P6STI9"/>
<name>A0A9P6STI9_9FUNG</name>
<organism evidence="1 2">
    <name type="scientific">Modicella reniformis</name>
    <dbReference type="NCBI Taxonomy" id="1440133"/>
    <lineage>
        <taxon>Eukaryota</taxon>
        <taxon>Fungi</taxon>
        <taxon>Fungi incertae sedis</taxon>
        <taxon>Mucoromycota</taxon>
        <taxon>Mortierellomycotina</taxon>
        <taxon>Mortierellomycetes</taxon>
        <taxon>Mortierellales</taxon>
        <taxon>Mortierellaceae</taxon>
        <taxon>Modicella</taxon>
    </lineage>
</organism>
<dbReference type="Proteomes" id="UP000749646">
    <property type="component" value="Unassembled WGS sequence"/>
</dbReference>
<comment type="caution">
    <text evidence="1">The sequence shown here is derived from an EMBL/GenBank/DDBJ whole genome shotgun (WGS) entry which is preliminary data.</text>
</comment>
<sequence>MFACSKTIDIQELVELLASHLSPADLFACVQVNSLWNRNFIPKLWHTIDDSLQSWEKILSSYYNDPEHPDARSELSKSTPSSIADDKGDDWARRIFAKYGHHIKRLKLQWVILVDAASTSGVCINLRELELDLECSKGENLYWRRKSR</sequence>
<evidence type="ECO:0008006" key="3">
    <source>
        <dbReference type="Google" id="ProtNLM"/>
    </source>
</evidence>
<dbReference type="InterPro" id="IPR036047">
    <property type="entry name" value="F-box-like_dom_sf"/>
</dbReference>